<feature type="transmembrane region" description="Helical" evidence="2">
    <location>
        <begin position="145"/>
        <end position="173"/>
    </location>
</feature>
<protein>
    <submittedName>
        <fullName evidence="3">Uncharacterized protein</fullName>
    </submittedName>
</protein>
<feature type="transmembrane region" description="Helical" evidence="2">
    <location>
        <begin position="237"/>
        <end position="262"/>
    </location>
</feature>
<keyword evidence="4" id="KW-1185">Reference proteome</keyword>
<feature type="transmembrane region" description="Helical" evidence="2">
    <location>
        <begin position="77"/>
        <end position="99"/>
    </location>
</feature>
<evidence type="ECO:0000256" key="1">
    <source>
        <dbReference type="SAM" id="MobiDB-lite"/>
    </source>
</evidence>
<name>A0A8J3YZS8_9ACTN</name>
<feature type="region of interest" description="Disordered" evidence="1">
    <location>
        <begin position="1"/>
        <end position="31"/>
    </location>
</feature>
<evidence type="ECO:0000313" key="3">
    <source>
        <dbReference type="EMBL" id="GIJ52725.1"/>
    </source>
</evidence>
<feature type="transmembrane region" description="Helical" evidence="2">
    <location>
        <begin position="274"/>
        <end position="299"/>
    </location>
</feature>
<accession>A0A8J3YZS8</accession>
<keyword evidence="2" id="KW-0472">Membrane</keyword>
<proteinExistence type="predicted"/>
<dbReference type="Proteomes" id="UP000612585">
    <property type="component" value="Unassembled WGS sequence"/>
</dbReference>
<feature type="transmembrane region" description="Helical" evidence="2">
    <location>
        <begin position="40"/>
        <end position="65"/>
    </location>
</feature>
<dbReference type="AlphaFoldDB" id="A0A8J3YZS8"/>
<sequence length="352" mass="36042">MQPHQYPAPGYPPDASWPDEYAPVPSQPAPDGPLPSPVPVAFGATAAGVAALALLVLGVMSLVVFRAGPADRNDGDVIVTVLIVWASLVAALLLAYSIGLIVAGRDAGRSGIVWIGVAALPWTILIPAGIVEIASHWEEYLSDGFITVASVVSYACGGLAAFGLLTAMIVLGIPPGRRWLAARVLARTGALWPPAPLVAARKRFTFSAFLGMGGCAAQLILTLLVTEDGNGRSTFLAVSAVILVLLVAVPQLLGVWGGRLAFAGRRGGAHLARAAGVFLIYGVQPFVLIGVLNGLAGVFDTDAILPDAAGGPLAAVVTAAIMLGIVQYVAGLAALADPRSELYLRSGGRRPG</sequence>
<gene>
    <name evidence="3" type="ORF">Vau01_002410</name>
</gene>
<organism evidence="3 4">
    <name type="scientific">Virgisporangium aurantiacum</name>
    <dbReference type="NCBI Taxonomy" id="175570"/>
    <lineage>
        <taxon>Bacteria</taxon>
        <taxon>Bacillati</taxon>
        <taxon>Actinomycetota</taxon>
        <taxon>Actinomycetes</taxon>
        <taxon>Micromonosporales</taxon>
        <taxon>Micromonosporaceae</taxon>
        <taxon>Virgisporangium</taxon>
    </lineage>
</organism>
<dbReference type="RefSeq" id="WP_203986049.1">
    <property type="nucleotide sequence ID" value="NZ_BOPG01000003.1"/>
</dbReference>
<feature type="transmembrane region" description="Helical" evidence="2">
    <location>
        <begin position="206"/>
        <end position="225"/>
    </location>
</feature>
<reference evidence="3" key="1">
    <citation type="submission" date="2021-01" db="EMBL/GenBank/DDBJ databases">
        <title>Whole genome shotgun sequence of Virgisporangium aurantiacum NBRC 16421.</title>
        <authorList>
            <person name="Komaki H."/>
            <person name="Tamura T."/>
        </authorList>
    </citation>
    <scope>NUCLEOTIDE SEQUENCE</scope>
    <source>
        <strain evidence="3">NBRC 16421</strain>
    </source>
</reference>
<feature type="transmembrane region" description="Helical" evidence="2">
    <location>
        <begin position="311"/>
        <end position="336"/>
    </location>
</feature>
<feature type="transmembrane region" description="Helical" evidence="2">
    <location>
        <begin position="111"/>
        <end position="133"/>
    </location>
</feature>
<comment type="caution">
    <text evidence="3">The sequence shown here is derived from an EMBL/GenBank/DDBJ whole genome shotgun (WGS) entry which is preliminary data.</text>
</comment>
<evidence type="ECO:0000256" key="2">
    <source>
        <dbReference type="SAM" id="Phobius"/>
    </source>
</evidence>
<keyword evidence="2" id="KW-1133">Transmembrane helix</keyword>
<keyword evidence="2" id="KW-0812">Transmembrane</keyword>
<dbReference type="EMBL" id="BOPG01000003">
    <property type="protein sequence ID" value="GIJ52725.1"/>
    <property type="molecule type" value="Genomic_DNA"/>
</dbReference>
<evidence type="ECO:0000313" key="4">
    <source>
        <dbReference type="Proteomes" id="UP000612585"/>
    </source>
</evidence>